<evidence type="ECO:0000313" key="3">
    <source>
        <dbReference type="Proteomes" id="UP001470230"/>
    </source>
</evidence>
<organism evidence="2 3">
    <name type="scientific">Tritrichomonas musculus</name>
    <dbReference type="NCBI Taxonomy" id="1915356"/>
    <lineage>
        <taxon>Eukaryota</taxon>
        <taxon>Metamonada</taxon>
        <taxon>Parabasalia</taxon>
        <taxon>Tritrichomonadida</taxon>
        <taxon>Tritrichomonadidae</taxon>
        <taxon>Tritrichomonas</taxon>
    </lineage>
</organism>
<gene>
    <name evidence="2" type="ORF">M9Y10_017685</name>
</gene>
<feature type="region of interest" description="Disordered" evidence="1">
    <location>
        <begin position="1"/>
        <end position="34"/>
    </location>
</feature>
<feature type="region of interest" description="Disordered" evidence="1">
    <location>
        <begin position="60"/>
        <end position="82"/>
    </location>
</feature>
<evidence type="ECO:0000256" key="1">
    <source>
        <dbReference type="SAM" id="MobiDB-lite"/>
    </source>
</evidence>
<dbReference type="Proteomes" id="UP001470230">
    <property type="component" value="Unassembled WGS sequence"/>
</dbReference>
<reference evidence="2 3" key="1">
    <citation type="submission" date="2024-04" db="EMBL/GenBank/DDBJ databases">
        <title>Tritrichomonas musculus Genome.</title>
        <authorList>
            <person name="Alves-Ferreira E."/>
            <person name="Grigg M."/>
            <person name="Lorenzi H."/>
            <person name="Galac M."/>
        </authorList>
    </citation>
    <scope>NUCLEOTIDE SEQUENCE [LARGE SCALE GENOMIC DNA]</scope>
    <source>
        <strain evidence="2 3">EAF2021</strain>
    </source>
</reference>
<feature type="compositionally biased region" description="Basic and acidic residues" evidence="1">
    <location>
        <begin position="16"/>
        <end position="34"/>
    </location>
</feature>
<proteinExistence type="predicted"/>
<accession>A0ABR2HU71</accession>
<sequence>MSEIQPDQNNNNNNNDNKKEEVEPKEEKREEELMKEIQETKRKLYQLYGQQWKLKVQKYKEWKEQQSQKNPDSDDDNNSNDNKNDCGQRKPCHQWGCHGWRCGGWGQCSPYYRWWQCSQQQPQPNWGGCEQRRCCQHQFKCEKKNDEESEPNQNAQQECPRRCHPHHHCQPSWMWHYWAQRRNQMQQEQPQCQSQCPNWGKCEKPEQSSKPCRSHCEECPRRGHCCHRFPPGACSWFWAQRQRQMQQQQQENPCSKWWPCEGRRRCMTSNQPPCAECPRRHHCHQYCPPRWRWWFLAQRQMQMQQQWPNFWGCGMQSQWPQRCHSPCGDWQRRCQCSPGFSPAWLWWIRAERQRQMRRRWLRWFMWKKYMMHCRSQCGKKPDEKQDNDQRVMRCCHRFKCCGKPGCCQINKQKENDKKEDENQSQDSQQVFEEEEEN</sequence>
<dbReference type="EMBL" id="JAPFFF010000023">
    <property type="protein sequence ID" value="KAK8852696.1"/>
    <property type="molecule type" value="Genomic_DNA"/>
</dbReference>
<protein>
    <submittedName>
        <fullName evidence="2">Uncharacterized protein</fullName>
    </submittedName>
</protein>
<feature type="region of interest" description="Disordered" evidence="1">
    <location>
        <begin position="414"/>
        <end position="437"/>
    </location>
</feature>
<name>A0ABR2HU71_9EUKA</name>
<evidence type="ECO:0000313" key="2">
    <source>
        <dbReference type="EMBL" id="KAK8852696.1"/>
    </source>
</evidence>
<comment type="caution">
    <text evidence="2">The sequence shown here is derived from an EMBL/GenBank/DDBJ whole genome shotgun (WGS) entry which is preliminary data.</text>
</comment>
<keyword evidence="3" id="KW-1185">Reference proteome</keyword>